<sequence>MLDEDIALTVTLLVTLYTLPVLYLTVEKLSEYFACARARERPSWWLRDGYASFVVGLALALSLFAFYFVCMVPLLARGTYLACADHARTPREDDAAGILPVANPRDPDPFPPVRARREAHSPATAHATPCWKPRRRCVAVVGVIYGHLNVQENRCGRFDVVDFV</sequence>
<feature type="transmembrane region" description="Helical" evidence="1">
    <location>
        <begin position="47"/>
        <end position="69"/>
    </location>
</feature>
<evidence type="ECO:0000313" key="3">
    <source>
        <dbReference type="Proteomes" id="UP000286045"/>
    </source>
</evidence>
<dbReference type="EMBL" id="RYZI01000425">
    <property type="protein sequence ID" value="RWA05572.1"/>
    <property type="molecule type" value="Genomic_DNA"/>
</dbReference>
<gene>
    <name evidence="2" type="ORF">EKO27_g9531</name>
</gene>
<dbReference type="AlphaFoldDB" id="A0A439CTW1"/>
<proteinExistence type="predicted"/>
<comment type="caution">
    <text evidence="2">The sequence shown here is derived from an EMBL/GenBank/DDBJ whole genome shotgun (WGS) entry which is preliminary data.</text>
</comment>
<feature type="transmembrane region" description="Helical" evidence="1">
    <location>
        <begin position="6"/>
        <end position="26"/>
    </location>
</feature>
<accession>A0A439CTW1</accession>
<keyword evidence="1" id="KW-0812">Transmembrane</keyword>
<evidence type="ECO:0000313" key="2">
    <source>
        <dbReference type="EMBL" id="RWA05572.1"/>
    </source>
</evidence>
<protein>
    <submittedName>
        <fullName evidence="2">Uncharacterized protein</fullName>
    </submittedName>
</protein>
<keyword evidence="1" id="KW-0472">Membrane</keyword>
<name>A0A439CTW1_9PEZI</name>
<keyword evidence="3" id="KW-1185">Reference proteome</keyword>
<organism evidence="2 3">
    <name type="scientific">Xylaria grammica</name>
    <dbReference type="NCBI Taxonomy" id="363999"/>
    <lineage>
        <taxon>Eukaryota</taxon>
        <taxon>Fungi</taxon>
        <taxon>Dikarya</taxon>
        <taxon>Ascomycota</taxon>
        <taxon>Pezizomycotina</taxon>
        <taxon>Sordariomycetes</taxon>
        <taxon>Xylariomycetidae</taxon>
        <taxon>Xylariales</taxon>
        <taxon>Xylariaceae</taxon>
        <taxon>Xylaria</taxon>
    </lineage>
</organism>
<dbReference type="Proteomes" id="UP000286045">
    <property type="component" value="Unassembled WGS sequence"/>
</dbReference>
<evidence type="ECO:0000256" key="1">
    <source>
        <dbReference type="SAM" id="Phobius"/>
    </source>
</evidence>
<reference evidence="2 3" key="1">
    <citation type="submission" date="2018-12" db="EMBL/GenBank/DDBJ databases">
        <title>Draft genome sequence of Xylaria grammica IHI A82.</title>
        <authorList>
            <person name="Buettner E."/>
            <person name="Kellner H."/>
        </authorList>
    </citation>
    <scope>NUCLEOTIDE SEQUENCE [LARGE SCALE GENOMIC DNA]</scope>
    <source>
        <strain evidence="2 3">IHI A82</strain>
    </source>
</reference>
<keyword evidence="1" id="KW-1133">Transmembrane helix</keyword>